<name>A0A914RFI9_PAREQ</name>
<keyword evidence="1" id="KW-1185">Reference proteome</keyword>
<dbReference type="AlphaFoldDB" id="A0A914RFI9"/>
<dbReference type="WBParaSite" id="PEQ_0000537601-mRNA-1">
    <property type="protein sequence ID" value="PEQ_0000537601-mRNA-1"/>
    <property type="gene ID" value="PEQ_0000537601"/>
</dbReference>
<sequence>LNFSDLFRACERFEYVPDFKDNVAILGGLRVLRCASFDFVTLLSQIISDLLSVSREQLEYRLNLRMTSVSAEQEHFTCGLAQGESIETNGCTKVGNIDVVALVRA</sequence>
<evidence type="ECO:0000313" key="2">
    <source>
        <dbReference type="WBParaSite" id="PEQ_0000537601-mRNA-1"/>
    </source>
</evidence>
<protein>
    <submittedName>
        <fullName evidence="2">Uncharacterized protein</fullName>
    </submittedName>
</protein>
<organism evidence="1 2">
    <name type="scientific">Parascaris equorum</name>
    <name type="common">Equine roundworm</name>
    <dbReference type="NCBI Taxonomy" id="6256"/>
    <lineage>
        <taxon>Eukaryota</taxon>
        <taxon>Metazoa</taxon>
        <taxon>Ecdysozoa</taxon>
        <taxon>Nematoda</taxon>
        <taxon>Chromadorea</taxon>
        <taxon>Rhabditida</taxon>
        <taxon>Spirurina</taxon>
        <taxon>Ascaridomorpha</taxon>
        <taxon>Ascaridoidea</taxon>
        <taxon>Ascarididae</taxon>
        <taxon>Parascaris</taxon>
    </lineage>
</organism>
<evidence type="ECO:0000313" key="1">
    <source>
        <dbReference type="Proteomes" id="UP000887564"/>
    </source>
</evidence>
<reference evidence="2" key="1">
    <citation type="submission" date="2022-11" db="UniProtKB">
        <authorList>
            <consortium name="WormBaseParasite"/>
        </authorList>
    </citation>
    <scope>IDENTIFICATION</scope>
</reference>
<dbReference type="Proteomes" id="UP000887564">
    <property type="component" value="Unplaced"/>
</dbReference>
<proteinExistence type="predicted"/>
<accession>A0A914RFI9</accession>